<dbReference type="Proteomes" id="UP000005268">
    <property type="component" value="Chromosome"/>
</dbReference>
<proteinExistence type="predicted"/>
<dbReference type="HOGENOM" id="CLU_3083776_0_0_6"/>
<protein>
    <submittedName>
        <fullName evidence="1">Uncharacterized protein</fullName>
    </submittedName>
</protein>
<organism evidence="1 2">
    <name type="scientific">Pseudomonas putida ND6</name>
    <dbReference type="NCBI Taxonomy" id="231023"/>
    <lineage>
        <taxon>Bacteria</taxon>
        <taxon>Pseudomonadati</taxon>
        <taxon>Pseudomonadota</taxon>
        <taxon>Gammaproteobacteria</taxon>
        <taxon>Pseudomonadales</taxon>
        <taxon>Pseudomonadaceae</taxon>
        <taxon>Pseudomonas</taxon>
    </lineage>
</organism>
<reference evidence="1 2" key="1">
    <citation type="journal article" date="2012" name="J. Bacteriol.">
        <title>Complete Genome Sequence of the Naphthalene-Degrading Pseudomonas putida Strain ND6.</title>
        <authorList>
            <person name="Li S."/>
            <person name="Zhao H."/>
            <person name="Li Y."/>
            <person name="Niu S."/>
            <person name="Cai B."/>
        </authorList>
    </citation>
    <scope>NUCLEOTIDE SEQUENCE [LARGE SCALE GENOMIC DNA]</scope>
    <source>
        <strain evidence="1 2">ND6</strain>
    </source>
</reference>
<evidence type="ECO:0000313" key="2">
    <source>
        <dbReference type="Proteomes" id="UP000005268"/>
    </source>
</evidence>
<gene>
    <name evidence="1" type="ORF">YSA_03634</name>
</gene>
<accession>I3UTB1</accession>
<dbReference type="EMBL" id="CP003588">
    <property type="protein sequence ID" value="AFK68732.1"/>
    <property type="molecule type" value="Genomic_DNA"/>
</dbReference>
<dbReference type="AlphaFoldDB" id="I3UTB1"/>
<dbReference type="KEGG" id="ppi:YSA_03634"/>
<sequence>MVGSRLWKRGAFYRSAAHGSTDQKIASVMQALPVKGYSAFRAGYPQAVPQSL</sequence>
<name>I3UTB1_PSEPU</name>
<evidence type="ECO:0000313" key="1">
    <source>
        <dbReference type="EMBL" id="AFK68732.1"/>
    </source>
</evidence>